<sequence length="277" mass="30895">MKPVIPTAKRSTGFTIDSLIGPQSQVKTVSSKTITSSSLTQPQRSLPHSLGNMGLAPRVPPPHPGLPLNLKGVFPEAAMNHELMALRSAWGLMAPQIETMQHFAHGQIMPNPLQINNAFLNGHRDPSVHLYPLLMARQNHCFTYPFSGSPDPSLMFHPYRKPKRIRTAFSPTQLLKLEDAFEKNHYVVGQERKDLATKLGLTETQVKVWFQNRRTKCKRVKSEDDDDNPSNQSTSQSLSDKSDDENDIEEMTSQAESVTDDEKNNDRAGAAEVVNVT</sequence>
<dbReference type="InterPro" id="IPR050877">
    <property type="entry name" value="EMX-VAX-Noto_Homeobox_TFs"/>
</dbReference>
<dbReference type="InterPro" id="IPR017970">
    <property type="entry name" value="Homeobox_CS"/>
</dbReference>
<dbReference type="PRINTS" id="PR00031">
    <property type="entry name" value="HTHREPRESSR"/>
</dbReference>
<organism evidence="9 10">
    <name type="scientific">Patella caerulea</name>
    <name type="common">Rayed Mediterranean limpet</name>
    <dbReference type="NCBI Taxonomy" id="87958"/>
    <lineage>
        <taxon>Eukaryota</taxon>
        <taxon>Metazoa</taxon>
        <taxon>Spiralia</taxon>
        <taxon>Lophotrochozoa</taxon>
        <taxon>Mollusca</taxon>
        <taxon>Gastropoda</taxon>
        <taxon>Patellogastropoda</taxon>
        <taxon>Patelloidea</taxon>
        <taxon>Patellidae</taxon>
        <taxon>Patella</taxon>
    </lineage>
</organism>
<dbReference type="Pfam" id="PF00046">
    <property type="entry name" value="Homeodomain"/>
    <property type="match status" value="1"/>
</dbReference>
<keyword evidence="3 5" id="KW-0371">Homeobox</keyword>
<feature type="region of interest" description="Disordered" evidence="7">
    <location>
        <begin position="217"/>
        <end position="277"/>
    </location>
</feature>
<name>A0AAN8JHF0_PATCE</name>
<keyword evidence="4 5" id="KW-0539">Nucleus</keyword>
<dbReference type="GO" id="GO:0000978">
    <property type="term" value="F:RNA polymerase II cis-regulatory region sequence-specific DNA binding"/>
    <property type="evidence" value="ECO:0007669"/>
    <property type="project" value="TreeGrafter"/>
</dbReference>
<dbReference type="GO" id="GO:0030182">
    <property type="term" value="P:neuron differentiation"/>
    <property type="evidence" value="ECO:0007669"/>
    <property type="project" value="TreeGrafter"/>
</dbReference>
<dbReference type="SMART" id="SM00389">
    <property type="entry name" value="HOX"/>
    <property type="match status" value="1"/>
</dbReference>
<dbReference type="InterPro" id="IPR009057">
    <property type="entry name" value="Homeodomain-like_sf"/>
</dbReference>
<evidence type="ECO:0000256" key="2">
    <source>
        <dbReference type="ARBA" id="ARBA00023125"/>
    </source>
</evidence>
<feature type="domain" description="Homeobox" evidence="8">
    <location>
        <begin position="160"/>
        <end position="220"/>
    </location>
</feature>
<dbReference type="PRINTS" id="PR00024">
    <property type="entry name" value="HOMEOBOX"/>
</dbReference>
<dbReference type="GO" id="GO:0007420">
    <property type="term" value="P:brain development"/>
    <property type="evidence" value="ECO:0007669"/>
    <property type="project" value="TreeGrafter"/>
</dbReference>
<dbReference type="PANTHER" id="PTHR24339:SF28">
    <property type="entry name" value="E5-RELATED"/>
    <property type="match status" value="1"/>
</dbReference>
<feature type="compositionally biased region" description="Low complexity" evidence="7">
    <location>
        <begin position="29"/>
        <end position="41"/>
    </location>
</feature>
<evidence type="ECO:0000256" key="4">
    <source>
        <dbReference type="ARBA" id="ARBA00023242"/>
    </source>
</evidence>
<dbReference type="PROSITE" id="PS00027">
    <property type="entry name" value="HOMEOBOX_1"/>
    <property type="match status" value="1"/>
</dbReference>
<comment type="subcellular location">
    <subcellularLocation>
        <location evidence="1 5 6">Nucleus</location>
    </subcellularLocation>
</comment>
<dbReference type="AlphaFoldDB" id="A0AAN8JHF0"/>
<dbReference type="FunFam" id="1.10.10.60:FF:000081">
    <property type="entry name" value="Empty spiracles homeobox 2"/>
    <property type="match status" value="1"/>
</dbReference>
<dbReference type="EMBL" id="JAZGQO010000011">
    <property type="protein sequence ID" value="KAK6174319.1"/>
    <property type="molecule type" value="Genomic_DNA"/>
</dbReference>
<dbReference type="PANTHER" id="PTHR24339">
    <property type="entry name" value="HOMEOBOX PROTEIN EMX-RELATED"/>
    <property type="match status" value="1"/>
</dbReference>
<reference evidence="9 10" key="1">
    <citation type="submission" date="2024-01" db="EMBL/GenBank/DDBJ databases">
        <title>The genome of the rayed Mediterranean limpet Patella caerulea (Linnaeus, 1758).</title>
        <authorList>
            <person name="Anh-Thu Weber A."/>
            <person name="Halstead-Nussloch G."/>
        </authorList>
    </citation>
    <scope>NUCLEOTIDE SEQUENCE [LARGE SCALE GENOMIC DNA]</scope>
    <source>
        <strain evidence="9">AATW-2023a</strain>
        <tissue evidence="9">Whole specimen</tissue>
    </source>
</reference>
<feature type="DNA-binding region" description="Homeobox" evidence="5">
    <location>
        <begin position="162"/>
        <end position="221"/>
    </location>
</feature>
<dbReference type="PROSITE" id="PS50071">
    <property type="entry name" value="HOMEOBOX_2"/>
    <property type="match status" value="1"/>
</dbReference>
<evidence type="ECO:0000313" key="9">
    <source>
        <dbReference type="EMBL" id="KAK6174319.1"/>
    </source>
</evidence>
<dbReference type="GO" id="GO:0005634">
    <property type="term" value="C:nucleus"/>
    <property type="evidence" value="ECO:0007669"/>
    <property type="project" value="UniProtKB-SubCell"/>
</dbReference>
<protein>
    <recommendedName>
        <fullName evidence="8">Homeobox domain-containing protein</fullName>
    </recommendedName>
</protein>
<dbReference type="SUPFAM" id="SSF46689">
    <property type="entry name" value="Homeodomain-like"/>
    <property type="match status" value="1"/>
</dbReference>
<dbReference type="Gene3D" id="1.10.10.60">
    <property type="entry name" value="Homeodomain-like"/>
    <property type="match status" value="1"/>
</dbReference>
<feature type="compositionally biased region" description="Polar residues" evidence="7">
    <location>
        <begin position="229"/>
        <end position="239"/>
    </location>
</feature>
<dbReference type="InterPro" id="IPR020479">
    <property type="entry name" value="HD_metazoa"/>
</dbReference>
<comment type="caution">
    <text evidence="9">The sequence shown here is derived from an EMBL/GenBank/DDBJ whole genome shotgun (WGS) entry which is preliminary data.</text>
</comment>
<gene>
    <name evidence="9" type="ORF">SNE40_017624</name>
</gene>
<feature type="region of interest" description="Disordered" evidence="7">
    <location>
        <begin position="29"/>
        <end position="62"/>
    </location>
</feature>
<evidence type="ECO:0000256" key="3">
    <source>
        <dbReference type="ARBA" id="ARBA00023155"/>
    </source>
</evidence>
<proteinExistence type="predicted"/>
<evidence type="ECO:0000313" key="10">
    <source>
        <dbReference type="Proteomes" id="UP001347796"/>
    </source>
</evidence>
<keyword evidence="2 5" id="KW-0238">DNA-binding</keyword>
<evidence type="ECO:0000256" key="6">
    <source>
        <dbReference type="RuleBase" id="RU000682"/>
    </source>
</evidence>
<accession>A0AAN8JHF0</accession>
<dbReference type="GO" id="GO:0000981">
    <property type="term" value="F:DNA-binding transcription factor activity, RNA polymerase II-specific"/>
    <property type="evidence" value="ECO:0007669"/>
    <property type="project" value="InterPro"/>
</dbReference>
<dbReference type="InterPro" id="IPR000047">
    <property type="entry name" value="HTH_motif"/>
</dbReference>
<dbReference type="Proteomes" id="UP001347796">
    <property type="component" value="Unassembled WGS sequence"/>
</dbReference>
<evidence type="ECO:0000259" key="8">
    <source>
        <dbReference type="PROSITE" id="PS50071"/>
    </source>
</evidence>
<dbReference type="InterPro" id="IPR001356">
    <property type="entry name" value="HD"/>
</dbReference>
<keyword evidence="10" id="KW-1185">Reference proteome</keyword>
<evidence type="ECO:0000256" key="1">
    <source>
        <dbReference type="ARBA" id="ARBA00004123"/>
    </source>
</evidence>
<dbReference type="CDD" id="cd00086">
    <property type="entry name" value="homeodomain"/>
    <property type="match status" value="1"/>
</dbReference>
<evidence type="ECO:0000256" key="7">
    <source>
        <dbReference type="SAM" id="MobiDB-lite"/>
    </source>
</evidence>
<evidence type="ECO:0000256" key="5">
    <source>
        <dbReference type="PROSITE-ProRule" id="PRU00108"/>
    </source>
</evidence>